<dbReference type="InterPro" id="IPR036477">
    <property type="entry name" value="Formyl_transf_N_sf"/>
</dbReference>
<gene>
    <name evidence="5 8" type="primary">fmt</name>
    <name evidence="8" type="ORF">GCM10011529_11680</name>
</gene>
<comment type="similarity">
    <text evidence="1 5">Belongs to the Fmt family.</text>
</comment>
<dbReference type="InterPro" id="IPR002376">
    <property type="entry name" value="Formyl_transf_N"/>
</dbReference>
<sequence>MRIIFMGTPPFAVPALDALVAAGHEIAAVYTRAPQPAGRGKALARSAVHDRAEALGFPVHTPRTLRDIEAQAVFAAHGADVAVVAAYGLLLPQAVLDAPKRGCINIHASLLPRWRGAAPIQRAILAGDAETGVTIMQMEAGLDTGPMILARATLVADKTAGALTVELASIGAELVVEALQGPLTAVTQPEQGMTLAPKIAKSEARLDFTLPAATLERAVRAFNPAPGAFTEIAGERVKILAADVVPGAFAPGEVGPDLVIGAADGALRVITAQRPGKPAMPVRALLNGWTIPPGTRAG</sequence>
<dbReference type="Pfam" id="PF00551">
    <property type="entry name" value="Formyl_trans_N"/>
    <property type="match status" value="1"/>
</dbReference>
<dbReference type="InterPro" id="IPR005794">
    <property type="entry name" value="Fmt"/>
</dbReference>
<protein>
    <recommendedName>
        <fullName evidence="2 5">Methionyl-tRNA formyltransferase</fullName>
        <ecNumber evidence="2 5">2.1.2.9</ecNumber>
    </recommendedName>
</protein>
<evidence type="ECO:0000256" key="5">
    <source>
        <dbReference type="HAMAP-Rule" id="MF_00182"/>
    </source>
</evidence>
<evidence type="ECO:0000256" key="2">
    <source>
        <dbReference type="ARBA" id="ARBA00012261"/>
    </source>
</evidence>
<evidence type="ECO:0000259" key="6">
    <source>
        <dbReference type="Pfam" id="PF00551"/>
    </source>
</evidence>
<dbReference type="InterPro" id="IPR001555">
    <property type="entry name" value="GART_AS"/>
</dbReference>
<dbReference type="HAMAP" id="MF_00182">
    <property type="entry name" value="Formyl_trans"/>
    <property type="match status" value="1"/>
</dbReference>
<proteinExistence type="inferred from homology"/>
<organism evidence="8 9">
    <name type="scientific">Sandarakinorhabdus glacialis</name>
    <dbReference type="NCBI Taxonomy" id="1614636"/>
    <lineage>
        <taxon>Bacteria</taxon>
        <taxon>Pseudomonadati</taxon>
        <taxon>Pseudomonadota</taxon>
        <taxon>Alphaproteobacteria</taxon>
        <taxon>Sphingomonadales</taxon>
        <taxon>Sphingosinicellaceae</taxon>
        <taxon>Sandarakinorhabdus</taxon>
    </lineage>
</organism>
<comment type="caution">
    <text evidence="8">The sequence shown here is derived from an EMBL/GenBank/DDBJ whole genome shotgun (WGS) entry which is preliminary data.</text>
</comment>
<dbReference type="EC" id="2.1.2.9" evidence="2 5"/>
<dbReference type="Gene3D" id="3.40.50.12230">
    <property type="match status" value="1"/>
</dbReference>
<dbReference type="InterPro" id="IPR041711">
    <property type="entry name" value="Met-tRNA-FMT_N"/>
</dbReference>
<reference evidence="8" key="1">
    <citation type="journal article" date="2014" name="Int. J. Syst. Evol. Microbiol.">
        <title>Complete genome sequence of Corynebacterium casei LMG S-19264T (=DSM 44701T), isolated from a smear-ripened cheese.</title>
        <authorList>
            <consortium name="US DOE Joint Genome Institute (JGI-PGF)"/>
            <person name="Walter F."/>
            <person name="Albersmeier A."/>
            <person name="Kalinowski J."/>
            <person name="Ruckert C."/>
        </authorList>
    </citation>
    <scope>NUCLEOTIDE SEQUENCE</scope>
    <source>
        <strain evidence="8">CGMCC 1.15519</strain>
    </source>
</reference>
<dbReference type="GO" id="GO:0005829">
    <property type="term" value="C:cytosol"/>
    <property type="evidence" value="ECO:0007669"/>
    <property type="project" value="TreeGrafter"/>
</dbReference>
<dbReference type="NCBIfam" id="TIGR00460">
    <property type="entry name" value="fmt"/>
    <property type="match status" value="1"/>
</dbReference>
<reference evidence="8" key="2">
    <citation type="submission" date="2020-09" db="EMBL/GenBank/DDBJ databases">
        <authorList>
            <person name="Sun Q."/>
            <person name="Zhou Y."/>
        </authorList>
    </citation>
    <scope>NUCLEOTIDE SEQUENCE</scope>
    <source>
        <strain evidence="8">CGMCC 1.15519</strain>
    </source>
</reference>
<name>A0A917E672_9SPHN</name>
<dbReference type="PROSITE" id="PS00373">
    <property type="entry name" value="GART"/>
    <property type="match status" value="1"/>
</dbReference>
<evidence type="ECO:0000259" key="7">
    <source>
        <dbReference type="Pfam" id="PF02911"/>
    </source>
</evidence>
<keyword evidence="9" id="KW-1185">Reference proteome</keyword>
<keyword evidence="3 5" id="KW-0808">Transferase</keyword>
<dbReference type="PANTHER" id="PTHR11138:SF5">
    <property type="entry name" value="METHIONYL-TRNA FORMYLTRANSFERASE, MITOCHONDRIAL"/>
    <property type="match status" value="1"/>
</dbReference>
<dbReference type="GO" id="GO:0004479">
    <property type="term" value="F:methionyl-tRNA formyltransferase activity"/>
    <property type="evidence" value="ECO:0007669"/>
    <property type="project" value="UniProtKB-UniRule"/>
</dbReference>
<comment type="function">
    <text evidence="5">Attaches a formyl group to the free amino group of methionyl-tRNA(fMet). The formyl group appears to play a dual role in the initiator identity of N-formylmethionyl-tRNA by promoting its recognition by IF2 and preventing the misappropriation of this tRNA by the elongation apparatus.</text>
</comment>
<dbReference type="Pfam" id="PF02911">
    <property type="entry name" value="Formyl_trans_C"/>
    <property type="match status" value="1"/>
</dbReference>
<accession>A0A917E672</accession>
<evidence type="ECO:0000256" key="3">
    <source>
        <dbReference type="ARBA" id="ARBA00022679"/>
    </source>
</evidence>
<dbReference type="RefSeq" id="WP_188761994.1">
    <property type="nucleotide sequence ID" value="NZ_BMJM01000003.1"/>
</dbReference>
<comment type="catalytic activity">
    <reaction evidence="5">
        <text>L-methionyl-tRNA(fMet) + (6R)-10-formyltetrahydrofolate = N-formyl-L-methionyl-tRNA(fMet) + (6S)-5,6,7,8-tetrahydrofolate + H(+)</text>
        <dbReference type="Rhea" id="RHEA:24380"/>
        <dbReference type="Rhea" id="RHEA-COMP:9952"/>
        <dbReference type="Rhea" id="RHEA-COMP:9953"/>
        <dbReference type="ChEBI" id="CHEBI:15378"/>
        <dbReference type="ChEBI" id="CHEBI:57453"/>
        <dbReference type="ChEBI" id="CHEBI:78530"/>
        <dbReference type="ChEBI" id="CHEBI:78844"/>
        <dbReference type="ChEBI" id="CHEBI:195366"/>
        <dbReference type="EC" id="2.1.2.9"/>
    </reaction>
</comment>
<dbReference type="CDD" id="cd08646">
    <property type="entry name" value="FMT_core_Met-tRNA-FMT_N"/>
    <property type="match status" value="1"/>
</dbReference>
<evidence type="ECO:0000256" key="1">
    <source>
        <dbReference type="ARBA" id="ARBA00010699"/>
    </source>
</evidence>
<dbReference type="PANTHER" id="PTHR11138">
    <property type="entry name" value="METHIONYL-TRNA FORMYLTRANSFERASE"/>
    <property type="match status" value="1"/>
</dbReference>
<dbReference type="SUPFAM" id="SSF53328">
    <property type="entry name" value="Formyltransferase"/>
    <property type="match status" value="1"/>
</dbReference>
<dbReference type="InterPro" id="IPR011034">
    <property type="entry name" value="Formyl_transferase-like_C_sf"/>
</dbReference>
<evidence type="ECO:0000256" key="4">
    <source>
        <dbReference type="ARBA" id="ARBA00022917"/>
    </source>
</evidence>
<feature type="binding site" evidence="5">
    <location>
        <begin position="109"/>
        <end position="112"/>
    </location>
    <ligand>
        <name>(6S)-5,6,7,8-tetrahydrofolate</name>
        <dbReference type="ChEBI" id="CHEBI:57453"/>
    </ligand>
</feature>
<feature type="domain" description="Formyl transferase N-terminal" evidence="6">
    <location>
        <begin position="1"/>
        <end position="179"/>
    </location>
</feature>
<dbReference type="Proteomes" id="UP000635071">
    <property type="component" value="Unassembled WGS sequence"/>
</dbReference>
<dbReference type="SUPFAM" id="SSF50486">
    <property type="entry name" value="FMT C-terminal domain-like"/>
    <property type="match status" value="1"/>
</dbReference>
<dbReference type="AlphaFoldDB" id="A0A917E672"/>
<evidence type="ECO:0000313" key="8">
    <source>
        <dbReference type="EMBL" id="GGE06961.1"/>
    </source>
</evidence>
<evidence type="ECO:0000313" key="9">
    <source>
        <dbReference type="Proteomes" id="UP000635071"/>
    </source>
</evidence>
<dbReference type="InterPro" id="IPR005793">
    <property type="entry name" value="Formyl_trans_C"/>
</dbReference>
<dbReference type="EMBL" id="BMJM01000003">
    <property type="protein sequence ID" value="GGE06961.1"/>
    <property type="molecule type" value="Genomic_DNA"/>
</dbReference>
<feature type="domain" description="Formyl transferase C-terminal" evidence="7">
    <location>
        <begin position="198"/>
        <end position="288"/>
    </location>
</feature>
<dbReference type="InterPro" id="IPR044135">
    <property type="entry name" value="Met-tRNA-FMT_C"/>
</dbReference>
<dbReference type="CDD" id="cd08704">
    <property type="entry name" value="Met_tRNA_FMT_C"/>
    <property type="match status" value="1"/>
</dbReference>
<keyword evidence="4 5" id="KW-0648">Protein biosynthesis</keyword>